<organism evidence="6 7">
    <name type="scientific">Coemansia reversa (strain ATCC 12441 / NRRL 1564)</name>
    <dbReference type="NCBI Taxonomy" id="763665"/>
    <lineage>
        <taxon>Eukaryota</taxon>
        <taxon>Fungi</taxon>
        <taxon>Fungi incertae sedis</taxon>
        <taxon>Zoopagomycota</taxon>
        <taxon>Kickxellomycotina</taxon>
        <taxon>Kickxellomycetes</taxon>
        <taxon>Kickxellales</taxon>
        <taxon>Kickxellaceae</taxon>
        <taxon>Coemansia</taxon>
    </lineage>
</organism>
<gene>
    <name evidence="6" type="ORF">COEREDRAFT_81043</name>
</gene>
<keyword evidence="4" id="KW-0812">Transmembrane</keyword>
<evidence type="ECO:0000313" key="6">
    <source>
        <dbReference type="EMBL" id="PIA16675.1"/>
    </source>
</evidence>
<keyword evidence="4" id="KW-1133">Transmembrane helix</keyword>
<dbReference type="PANTHER" id="PTHR46093:SF18">
    <property type="entry name" value="FIBRONECTIN TYPE-III DOMAIN-CONTAINING PROTEIN"/>
    <property type="match status" value="1"/>
</dbReference>
<dbReference type="Gene3D" id="2.120.10.80">
    <property type="entry name" value="Kelch-type beta propeller"/>
    <property type="match status" value="2"/>
</dbReference>
<protein>
    <recommendedName>
        <fullName evidence="5">Attractin/MKLN-like beta-propeller domain-containing protein</fullName>
    </recommendedName>
</protein>
<feature type="region of interest" description="Disordered" evidence="3">
    <location>
        <begin position="1"/>
        <end position="29"/>
    </location>
</feature>
<dbReference type="InterPro" id="IPR015915">
    <property type="entry name" value="Kelch-typ_b-propeller"/>
</dbReference>
<dbReference type="AlphaFoldDB" id="A0A2G5BCD4"/>
<reference evidence="6 7" key="1">
    <citation type="journal article" date="2015" name="Genome Biol. Evol.">
        <title>Phylogenomic analyses indicate that early fungi evolved digesting cell walls of algal ancestors of land plants.</title>
        <authorList>
            <person name="Chang Y."/>
            <person name="Wang S."/>
            <person name="Sekimoto S."/>
            <person name="Aerts A.L."/>
            <person name="Choi C."/>
            <person name="Clum A."/>
            <person name="LaButti K.M."/>
            <person name="Lindquist E.A."/>
            <person name="Yee Ngan C."/>
            <person name="Ohm R.A."/>
            <person name="Salamov A.A."/>
            <person name="Grigoriev I.V."/>
            <person name="Spatafora J.W."/>
            <person name="Berbee M.L."/>
        </authorList>
    </citation>
    <scope>NUCLEOTIDE SEQUENCE [LARGE SCALE GENOMIC DNA]</scope>
    <source>
        <strain evidence="6 7">NRRL 1564</strain>
    </source>
</reference>
<dbReference type="Proteomes" id="UP000242474">
    <property type="component" value="Unassembled WGS sequence"/>
</dbReference>
<dbReference type="EMBL" id="KZ303498">
    <property type="protein sequence ID" value="PIA16675.1"/>
    <property type="molecule type" value="Genomic_DNA"/>
</dbReference>
<sequence length="893" mass="96339">MAEPLARRAGAVGVPRSTEEEEESQYSSGMSVRWAHTSVIADKTLYVFGGKSGTGNSKDDYAPACVSLDLSAKFTTSNTQWSTACSKNGPLVAGHSAVINPGINMVALFGGTTPDDYTRRSSPLNLYSAEIRTWNTPDDNGFSKPLVNHSASLDPVTGDIVYFGGVFRDNMTIISNSVLAMVTDPEKHVELLPSPLDPLIIVKPASTSKSSVELPTAESHTTVTRTTTIMQPATSPRSSASTSNEATTTGASSPDSEVDLELDALFPSQSPRPTLSDADDNQKDRLFDLLPLVRRSDRSVDDELLMTWTNTTLPDGVVGRVGHTASIVDGTSMVVLGGASTEGKLAGMQTILIYNIKTQVWTQRTTSGNAPPARRDHVATVVNDTGIVIHGGTNADFLSAYNDVAMLNTTTWTWFRPHTTNAPSGRYAHSAVQAGPYMILTFGYAPDSPTHVDSADFGLYLLDTTTWQFVDQYDPSRAMLSMLYKKQKITGGTIFGLLIASVVSLLVLLVMAYILCAHYYNRHPRLSDNGETTNMLPTTELRNLGRKITVRLGTQRQRHRRAEALRRAAESKIGTGSAESEDPAAQRRRTMYLTNQTTSNLNLAAAPRLSDIPGITSSEDHNMHIMYETSRDSSMDLSISASGMTAQNPKPSTDGARMSRRTHLDDVELPAGLRNRADISTTFADSSAKTGAAISVGDLIQLPETLQRRASKDSSLLDNGNWSRPTTANSEMRQVSTHISDMLPRIVGSRLTLPPEPASALTRYRFDELEVMSNTPAISEPPPLPVEPFPSNQGTGISSSASALTSVIQTPAIPRTGSAADVGATGASHNNIHPASPYLRHTTVNKSNSEHANNNLAKPAAPFMKKSSDLRDSIDITTVLSQNQHFYVANPDD</sequence>
<evidence type="ECO:0000256" key="2">
    <source>
        <dbReference type="ARBA" id="ARBA00022737"/>
    </source>
</evidence>
<feature type="compositionally biased region" description="Polar residues" evidence="3">
    <location>
        <begin position="713"/>
        <end position="733"/>
    </location>
</feature>
<keyword evidence="1" id="KW-0880">Kelch repeat</keyword>
<evidence type="ECO:0000313" key="7">
    <source>
        <dbReference type="Proteomes" id="UP000242474"/>
    </source>
</evidence>
<feature type="compositionally biased region" description="Low complexity" evidence="3">
    <location>
        <begin position="232"/>
        <end position="253"/>
    </location>
</feature>
<proteinExistence type="predicted"/>
<dbReference type="InterPro" id="IPR056737">
    <property type="entry name" value="Beta-prop_ATRN-MKLN-like"/>
</dbReference>
<evidence type="ECO:0000256" key="3">
    <source>
        <dbReference type="SAM" id="MobiDB-lite"/>
    </source>
</evidence>
<evidence type="ECO:0000259" key="5">
    <source>
        <dbReference type="Pfam" id="PF24981"/>
    </source>
</evidence>
<feature type="region of interest" description="Disordered" evidence="3">
    <location>
        <begin position="711"/>
        <end position="733"/>
    </location>
</feature>
<dbReference type="Pfam" id="PF24681">
    <property type="entry name" value="Kelch_KLHDC2_KLHL20_DRC7"/>
    <property type="match status" value="1"/>
</dbReference>
<feature type="region of interest" description="Disordered" evidence="3">
    <location>
        <begin position="207"/>
        <end position="256"/>
    </location>
</feature>
<keyword evidence="2" id="KW-0677">Repeat</keyword>
<feature type="compositionally biased region" description="Polar residues" evidence="3">
    <location>
        <begin position="207"/>
        <end position="231"/>
    </location>
</feature>
<dbReference type="STRING" id="763665.A0A2G5BCD4"/>
<feature type="domain" description="Attractin/MKLN-like beta-propeller" evidence="5">
    <location>
        <begin position="24"/>
        <end position="188"/>
    </location>
</feature>
<accession>A0A2G5BCD4</accession>
<evidence type="ECO:0000256" key="1">
    <source>
        <dbReference type="ARBA" id="ARBA00022441"/>
    </source>
</evidence>
<name>A0A2G5BCD4_COERN</name>
<feature type="region of interest" description="Disordered" evidence="3">
    <location>
        <begin position="565"/>
        <end position="586"/>
    </location>
</feature>
<evidence type="ECO:0000256" key="4">
    <source>
        <dbReference type="SAM" id="Phobius"/>
    </source>
</evidence>
<feature type="transmembrane region" description="Helical" evidence="4">
    <location>
        <begin position="489"/>
        <end position="515"/>
    </location>
</feature>
<dbReference type="SUPFAM" id="SSF117281">
    <property type="entry name" value="Kelch motif"/>
    <property type="match status" value="2"/>
</dbReference>
<dbReference type="PANTHER" id="PTHR46093">
    <property type="entry name" value="ACYL-COA-BINDING DOMAIN-CONTAINING PROTEIN 5"/>
    <property type="match status" value="1"/>
</dbReference>
<keyword evidence="4" id="KW-0472">Membrane</keyword>
<keyword evidence="7" id="KW-1185">Reference proteome</keyword>
<dbReference type="OrthoDB" id="432528at2759"/>
<dbReference type="Pfam" id="PF24981">
    <property type="entry name" value="Beta-prop_ATRN-LZTR1"/>
    <property type="match status" value="1"/>
</dbReference>